<comment type="function">
    <text evidence="2">Involved in the biosynthesis of a nickel-pincer cofactor ((SCS)Ni(II) pincer complex). Binds Ni(2+), and functions in nickel delivery to pyridinium-3,5-bisthiocarboxylic acid mononucleotide (P2TMN), to form the mature cofactor. Is thus probably required for the activation of nickel-pincer cofactor-dependent enzymes.</text>
</comment>
<dbReference type="GO" id="GO:0051604">
    <property type="term" value="P:protein maturation"/>
    <property type="evidence" value="ECO:0007669"/>
    <property type="project" value="UniProtKB-UniRule"/>
</dbReference>
<comment type="caution">
    <text evidence="4">The sequence shown here is derived from an EMBL/GenBank/DDBJ whole genome shotgun (WGS) entry which is preliminary data.</text>
</comment>
<dbReference type="RefSeq" id="WP_278466547.1">
    <property type="nucleotide sequence ID" value="NZ_CAUCMM010000088.1"/>
</dbReference>
<gene>
    <name evidence="2 4" type="primary">larC</name>
    <name evidence="4" type="ORF">KHZ90_01680</name>
</gene>
<sequence length="438" mass="49029">MKRLFLDCQMGIAGDMLTATLLGLVDNPQTWINLLNQIGIPDVTYSLISKEDKGVEGYRVVVTINGIEESENHKGSPNNQYHSDHHNSNHNNNNNHHHGTHHKHNKHSEIHTYGEHAHSEEHMHGRGLQEVTNIINGLSISDICKQNAINVYHLVAQAEAKVHKSTVTQIHFHELGMLDAIADIVAVCVLLEKLKFDEIIISPIHVGTGTVQSAHGELPVPAPATMELLAGIPLYADYQIKGELCTPTGAALAKYFGTSFSEMPVMTPTIVSYGFGTKQFERPNCIRAFVEMINDSEDSIIELSCNLDDMTPEEIGFCIEQLLLSPALEVFTTPIMMKKQRPGTMLTVLCKIEDIEIIRNLIFKHTTSLGIRYYRCERYILNRSIGEIDWEGSTIAFKKSSGFGVIRNKYEYDSLAAIAKRNDMSLLDLKRQLGKKED</sequence>
<comment type="similarity">
    <text evidence="2">Belongs to the LarC family.</text>
</comment>
<dbReference type="EMBL" id="JAGZMU010000001">
    <property type="protein sequence ID" value="MBS4892472.1"/>
    <property type="molecule type" value="Genomic_DNA"/>
</dbReference>
<dbReference type="PANTHER" id="PTHR36566:SF1">
    <property type="entry name" value="PYRIDINIUM-3,5-BISTHIOCARBOXYLIC ACID MONONUCLEOTIDE NICKEL INSERTION PROTEIN"/>
    <property type="match status" value="1"/>
</dbReference>
<organism evidence="4 5">
    <name type="scientific">Veillonella parvula</name>
    <name type="common">Staphylococcus parvulus</name>
    <dbReference type="NCBI Taxonomy" id="29466"/>
    <lineage>
        <taxon>Bacteria</taxon>
        <taxon>Bacillati</taxon>
        <taxon>Bacillota</taxon>
        <taxon>Negativicutes</taxon>
        <taxon>Veillonellales</taxon>
        <taxon>Veillonellaceae</taxon>
        <taxon>Veillonella</taxon>
    </lineage>
</organism>
<evidence type="ECO:0000256" key="3">
    <source>
        <dbReference type="SAM" id="MobiDB-lite"/>
    </source>
</evidence>
<reference evidence="4" key="1">
    <citation type="submission" date="2021-02" db="EMBL/GenBank/DDBJ databases">
        <title>Infant gut strain persistence is associated with maternal origin, phylogeny, and functional potential including surface adhesion and iron acquisition.</title>
        <authorList>
            <person name="Lou Y.C."/>
        </authorList>
    </citation>
    <scope>NUCLEOTIDE SEQUENCE</scope>
    <source>
        <strain evidence="4">L3_108_031G1_dasL3_108_031G1_concoct_20</strain>
    </source>
</reference>
<evidence type="ECO:0000256" key="2">
    <source>
        <dbReference type="HAMAP-Rule" id="MF_01074"/>
    </source>
</evidence>
<keyword evidence="2" id="KW-0456">Lyase</keyword>
<proteinExistence type="inferred from homology"/>
<dbReference type="InterPro" id="IPR002822">
    <property type="entry name" value="Ni_insertion"/>
</dbReference>
<dbReference type="Gene3D" id="3.30.70.1380">
    <property type="entry name" value="Transcriptional regulatory protein pf0864 domain like"/>
    <property type="match status" value="1"/>
</dbReference>
<evidence type="ECO:0000256" key="1">
    <source>
        <dbReference type="ARBA" id="ARBA00022596"/>
    </source>
</evidence>
<dbReference type="GO" id="GO:0016829">
    <property type="term" value="F:lyase activity"/>
    <property type="evidence" value="ECO:0007669"/>
    <property type="project" value="UniProtKB-UniRule"/>
</dbReference>
<dbReference type="NCBIfam" id="TIGR00299">
    <property type="entry name" value="nickel pincer cofactor biosynthesis protein LarC"/>
    <property type="match status" value="1"/>
</dbReference>
<dbReference type="HAMAP" id="MF_01074">
    <property type="entry name" value="LarC"/>
    <property type="match status" value="1"/>
</dbReference>
<protein>
    <recommendedName>
        <fullName evidence="2">Pyridinium-3,5-bisthiocarboxylic acid mononucleotide nickel insertion protein</fullName>
        <shortName evidence="2">P2TMN nickel insertion protein</shortName>
        <ecNumber evidence="2">4.99.1.12</ecNumber>
    </recommendedName>
    <alternativeName>
        <fullName evidence="2">Nickel-pincer cofactor biosynthesis protein LarC</fullName>
    </alternativeName>
</protein>
<dbReference type="PANTHER" id="PTHR36566">
    <property type="entry name" value="NICKEL INSERTION PROTEIN-RELATED"/>
    <property type="match status" value="1"/>
</dbReference>
<dbReference type="EC" id="4.99.1.12" evidence="2"/>
<keyword evidence="1 2" id="KW-0533">Nickel</keyword>
<feature type="region of interest" description="Disordered" evidence="3">
    <location>
        <begin position="69"/>
        <end position="108"/>
    </location>
</feature>
<dbReference type="Proteomes" id="UP000778864">
    <property type="component" value="Unassembled WGS sequence"/>
</dbReference>
<evidence type="ECO:0000313" key="4">
    <source>
        <dbReference type="EMBL" id="MBS4892472.1"/>
    </source>
</evidence>
<comment type="catalytic activity">
    <reaction evidence="2">
        <text>Ni(II)-pyridinium-3,5-bisthiocarboxylate mononucleotide = pyridinium-3,5-bisthiocarboxylate mononucleotide + Ni(2+)</text>
        <dbReference type="Rhea" id="RHEA:54784"/>
        <dbReference type="ChEBI" id="CHEBI:49786"/>
        <dbReference type="ChEBI" id="CHEBI:137372"/>
        <dbReference type="ChEBI" id="CHEBI:137373"/>
        <dbReference type="EC" id="4.99.1.12"/>
    </reaction>
</comment>
<evidence type="ECO:0000313" key="5">
    <source>
        <dbReference type="Proteomes" id="UP000778864"/>
    </source>
</evidence>
<name>A0A942WLN2_VEIPA</name>
<dbReference type="AlphaFoldDB" id="A0A942WLN2"/>
<dbReference type="GO" id="GO:0016151">
    <property type="term" value="F:nickel cation binding"/>
    <property type="evidence" value="ECO:0007669"/>
    <property type="project" value="UniProtKB-UniRule"/>
</dbReference>
<dbReference type="Pfam" id="PF01969">
    <property type="entry name" value="Ni_insertion"/>
    <property type="match status" value="1"/>
</dbReference>
<feature type="compositionally biased region" description="Basic residues" evidence="3">
    <location>
        <begin position="95"/>
        <end position="106"/>
    </location>
</feature>
<accession>A0A942WLN2</accession>